<dbReference type="Proteomes" id="UP000001660">
    <property type="component" value="Chromosome"/>
</dbReference>
<dbReference type="SUPFAM" id="SSF159672">
    <property type="entry name" value="CbiG N-terminal domain-like"/>
    <property type="match status" value="1"/>
</dbReference>
<keyword evidence="5" id="KW-1185">Reference proteome</keyword>
<feature type="domain" description="Cobalamin biosynthesis central region" evidence="3">
    <location>
        <begin position="145"/>
        <end position="240"/>
    </location>
</feature>
<evidence type="ECO:0000313" key="5">
    <source>
        <dbReference type="Proteomes" id="UP000001660"/>
    </source>
</evidence>
<feature type="domain" description="CobE/GbiG C-terminal" evidence="1">
    <location>
        <begin position="243"/>
        <end position="367"/>
    </location>
</feature>
<dbReference type="HOGENOM" id="CLU_028397_0_1_0"/>
<dbReference type="eggNOG" id="COG2073">
    <property type="taxonomic scope" value="Bacteria"/>
</dbReference>
<dbReference type="PANTHER" id="PTHR37477:SF1">
    <property type="entry name" value="COBALT-PRECORRIN-5A HYDROLASE"/>
    <property type="match status" value="1"/>
</dbReference>
<proteinExistence type="predicted"/>
<evidence type="ECO:0000313" key="4">
    <source>
        <dbReference type="EMBL" id="CBK41819.1"/>
    </source>
</evidence>
<sequence>MNMDRRSFAIYAITKHGVRIAQRIGEKLPGADVYVSEKLRALVPEGMASRPLPLPMGPCLSETFTAYDCHIFIISVGAVVRMIAPLIKDKKVDPAVICLDDDARFAICVLSGHVGRGNAFTLRVAQAVDAQPVITTASDVRGTLTVDILGRDLGWELDDPDRNVTRGCAAVVNAAPVAFVQESGEPDWWPQDKPLPEGVTYTTSLDQVDPLRFEMLLVATDRDFQGTHPVHWKTAVIYRPKSLVLGLGCDKDAAPGMVERGVMRLLAAQGLSLKSVKAIATIDKKKDEPAFLALAERYRWPMHIFPAEHLDVVPGIEHPSEIVKRYVGSRGVAEPAALLVAGAHTLLVSKQRYTEPAAGRSMTLAVARIPFPKRKTEGAKWVR</sequence>
<feature type="domain" description="Cobalamin synthesis G N-terminal" evidence="2">
    <location>
        <begin position="60"/>
        <end position="139"/>
    </location>
</feature>
<evidence type="ECO:0000259" key="1">
    <source>
        <dbReference type="Pfam" id="PF01890"/>
    </source>
</evidence>
<dbReference type="InterPro" id="IPR052553">
    <property type="entry name" value="CbiG_hydrolase"/>
</dbReference>
<dbReference type="InterPro" id="IPR038029">
    <property type="entry name" value="GbiG_N_sf"/>
</dbReference>
<gene>
    <name evidence="4" type="primary">cbiG</name>
    <name evidence="4" type="ORF">NIDE2099</name>
</gene>
<dbReference type="PANTHER" id="PTHR37477">
    <property type="entry name" value="COBALT-PRECORRIN-5A HYDROLASE"/>
    <property type="match status" value="1"/>
</dbReference>
<evidence type="ECO:0000259" key="3">
    <source>
        <dbReference type="Pfam" id="PF11761"/>
    </source>
</evidence>
<dbReference type="EMBL" id="FP929003">
    <property type="protein sequence ID" value="CBK41819.1"/>
    <property type="molecule type" value="Genomic_DNA"/>
</dbReference>
<dbReference type="InterPro" id="IPR021745">
    <property type="entry name" value="CbiG_mid"/>
</dbReference>
<protein>
    <submittedName>
        <fullName evidence="4">Cobalamin biosynthesis protein CbiG</fullName>
    </submittedName>
</protein>
<dbReference type="Pfam" id="PF11761">
    <property type="entry name" value="CbiG_mid"/>
    <property type="match status" value="1"/>
</dbReference>
<name>D8PF10_9BACT</name>
<dbReference type="STRING" id="330214.NIDE2099"/>
<dbReference type="AlphaFoldDB" id="D8PF10"/>
<dbReference type="Pfam" id="PF01890">
    <property type="entry name" value="CbiG_C"/>
    <property type="match status" value="1"/>
</dbReference>
<dbReference type="InterPro" id="IPR002750">
    <property type="entry name" value="CobE/GbiG_C"/>
</dbReference>
<accession>D8PF10</accession>
<dbReference type="InterPro" id="IPR021744">
    <property type="entry name" value="CbiG_N"/>
</dbReference>
<reference evidence="4 5" key="1">
    <citation type="journal article" date="2010" name="Proc. Natl. Acad. Sci. U.S.A.">
        <title>A Nitrospira metagenome illuminates the physiology and evolution of globally important nitrite-oxidizing bacteria.</title>
        <authorList>
            <person name="Lucker S."/>
            <person name="Wagner M."/>
            <person name="Maixner F."/>
            <person name="Pelletier E."/>
            <person name="Koch H."/>
            <person name="Vacherie B."/>
            <person name="Rattei T."/>
            <person name="Sinninghe Damste J."/>
            <person name="Spieck E."/>
            <person name="Le Paslier D."/>
            <person name="Daims H."/>
        </authorList>
    </citation>
    <scope>NUCLEOTIDE SEQUENCE [LARGE SCALE GENOMIC DNA]</scope>
</reference>
<dbReference type="OrthoDB" id="9781023at2"/>
<dbReference type="Gene3D" id="3.30.420.180">
    <property type="entry name" value="CobE/GbiG C-terminal domain"/>
    <property type="match status" value="1"/>
</dbReference>
<dbReference type="Pfam" id="PF11760">
    <property type="entry name" value="CbiG_N"/>
    <property type="match status" value="1"/>
</dbReference>
<organism evidence="4 5">
    <name type="scientific">Nitrospira defluvii</name>
    <dbReference type="NCBI Taxonomy" id="330214"/>
    <lineage>
        <taxon>Bacteria</taxon>
        <taxon>Pseudomonadati</taxon>
        <taxon>Nitrospirota</taxon>
        <taxon>Nitrospiria</taxon>
        <taxon>Nitrospirales</taxon>
        <taxon>Nitrospiraceae</taxon>
        <taxon>Nitrospira</taxon>
    </lineage>
</organism>
<dbReference type="InterPro" id="IPR036518">
    <property type="entry name" value="CobE/GbiG_C_sf"/>
</dbReference>
<dbReference type="KEGG" id="nde:NIDE2099"/>
<dbReference type="GO" id="GO:0009236">
    <property type="term" value="P:cobalamin biosynthetic process"/>
    <property type="evidence" value="ECO:0007669"/>
    <property type="project" value="InterPro"/>
</dbReference>
<evidence type="ECO:0000259" key="2">
    <source>
        <dbReference type="Pfam" id="PF11760"/>
    </source>
</evidence>
<dbReference type="Gene3D" id="3.40.50.11220">
    <property type="match status" value="1"/>
</dbReference>
<dbReference type="SUPFAM" id="SSF159664">
    <property type="entry name" value="CobE/GbiG C-terminal domain-like"/>
    <property type="match status" value="1"/>
</dbReference>